<comment type="similarity">
    <text evidence="2">Belongs to the sulfatase family.</text>
</comment>
<evidence type="ECO:0000313" key="10">
    <source>
        <dbReference type="EMBL" id="QDU38036.1"/>
    </source>
</evidence>
<evidence type="ECO:0000313" key="11">
    <source>
        <dbReference type="Proteomes" id="UP000320496"/>
    </source>
</evidence>
<gene>
    <name evidence="10" type="ORF">Mal4_23560</name>
</gene>
<dbReference type="GO" id="GO:0046872">
    <property type="term" value="F:metal ion binding"/>
    <property type="evidence" value="ECO:0007669"/>
    <property type="project" value="UniProtKB-KW"/>
</dbReference>
<feature type="chain" id="PRO_5021737660" evidence="8">
    <location>
        <begin position="24"/>
        <end position="470"/>
    </location>
</feature>
<dbReference type="GO" id="GO:0004423">
    <property type="term" value="F:iduronate-2-sulfatase activity"/>
    <property type="evidence" value="ECO:0007669"/>
    <property type="project" value="InterPro"/>
</dbReference>
<dbReference type="AlphaFoldDB" id="A0A517Z6C6"/>
<dbReference type="PANTHER" id="PTHR45953:SF1">
    <property type="entry name" value="IDURONATE 2-SULFATASE"/>
    <property type="match status" value="1"/>
</dbReference>
<dbReference type="Proteomes" id="UP000320496">
    <property type="component" value="Chromosome"/>
</dbReference>
<keyword evidence="6" id="KW-0106">Calcium</keyword>
<feature type="signal peptide" evidence="8">
    <location>
        <begin position="1"/>
        <end position="23"/>
    </location>
</feature>
<evidence type="ECO:0000256" key="5">
    <source>
        <dbReference type="ARBA" id="ARBA00022801"/>
    </source>
</evidence>
<dbReference type="InterPro" id="IPR035874">
    <property type="entry name" value="IDS"/>
</dbReference>
<dbReference type="GO" id="GO:0005737">
    <property type="term" value="C:cytoplasm"/>
    <property type="evidence" value="ECO:0007669"/>
    <property type="project" value="TreeGrafter"/>
</dbReference>
<evidence type="ECO:0000256" key="2">
    <source>
        <dbReference type="ARBA" id="ARBA00008779"/>
    </source>
</evidence>
<organism evidence="10 11">
    <name type="scientific">Maioricimonas rarisocia</name>
    <dbReference type="NCBI Taxonomy" id="2528026"/>
    <lineage>
        <taxon>Bacteria</taxon>
        <taxon>Pseudomonadati</taxon>
        <taxon>Planctomycetota</taxon>
        <taxon>Planctomycetia</taxon>
        <taxon>Planctomycetales</taxon>
        <taxon>Planctomycetaceae</taxon>
        <taxon>Maioricimonas</taxon>
    </lineage>
</organism>
<evidence type="ECO:0000256" key="3">
    <source>
        <dbReference type="ARBA" id="ARBA00022723"/>
    </source>
</evidence>
<proteinExistence type="inferred from homology"/>
<evidence type="ECO:0000259" key="9">
    <source>
        <dbReference type="Pfam" id="PF00884"/>
    </source>
</evidence>
<dbReference type="InterPro" id="IPR000917">
    <property type="entry name" value="Sulfatase_N"/>
</dbReference>
<dbReference type="KEGG" id="mri:Mal4_23560"/>
<dbReference type="SUPFAM" id="SSF53649">
    <property type="entry name" value="Alkaline phosphatase-like"/>
    <property type="match status" value="1"/>
</dbReference>
<dbReference type="GO" id="GO:0004065">
    <property type="term" value="F:arylsulfatase activity"/>
    <property type="evidence" value="ECO:0007669"/>
    <property type="project" value="UniProtKB-EC"/>
</dbReference>
<dbReference type="InterPro" id="IPR017850">
    <property type="entry name" value="Alkaline_phosphatase_core_sf"/>
</dbReference>
<evidence type="ECO:0000256" key="8">
    <source>
        <dbReference type="SAM" id="SignalP"/>
    </source>
</evidence>
<evidence type="ECO:0000256" key="7">
    <source>
        <dbReference type="SAM" id="MobiDB-lite"/>
    </source>
</evidence>
<dbReference type="CDD" id="cd16030">
    <property type="entry name" value="iduronate-2-sulfatase"/>
    <property type="match status" value="1"/>
</dbReference>
<keyword evidence="5 10" id="KW-0378">Hydrolase</keyword>
<evidence type="ECO:0000256" key="6">
    <source>
        <dbReference type="ARBA" id="ARBA00022837"/>
    </source>
</evidence>
<keyword evidence="3" id="KW-0479">Metal-binding</keyword>
<reference evidence="10 11" key="1">
    <citation type="submission" date="2019-02" db="EMBL/GenBank/DDBJ databases">
        <title>Deep-cultivation of Planctomycetes and their phenomic and genomic characterization uncovers novel biology.</title>
        <authorList>
            <person name="Wiegand S."/>
            <person name="Jogler M."/>
            <person name="Boedeker C."/>
            <person name="Pinto D."/>
            <person name="Vollmers J."/>
            <person name="Rivas-Marin E."/>
            <person name="Kohn T."/>
            <person name="Peeters S.H."/>
            <person name="Heuer A."/>
            <person name="Rast P."/>
            <person name="Oberbeckmann S."/>
            <person name="Bunk B."/>
            <person name="Jeske O."/>
            <person name="Meyerdierks A."/>
            <person name="Storesund J.E."/>
            <person name="Kallscheuer N."/>
            <person name="Luecker S."/>
            <person name="Lage O.M."/>
            <person name="Pohl T."/>
            <person name="Merkel B.J."/>
            <person name="Hornburger P."/>
            <person name="Mueller R.-W."/>
            <person name="Bruemmer F."/>
            <person name="Labrenz M."/>
            <person name="Spormann A.M."/>
            <person name="Op den Camp H."/>
            <person name="Overmann J."/>
            <person name="Amann R."/>
            <person name="Jetten M.S.M."/>
            <person name="Mascher T."/>
            <person name="Medema M.H."/>
            <person name="Devos D.P."/>
            <person name="Kaster A.-K."/>
            <person name="Ovreas L."/>
            <person name="Rohde M."/>
            <person name="Galperin M.Y."/>
            <person name="Jogler C."/>
        </authorList>
    </citation>
    <scope>NUCLEOTIDE SEQUENCE [LARGE SCALE GENOMIC DNA]</scope>
    <source>
        <strain evidence="10 11">Mal4</strain>
    </source>
</reference>
<dbReference type="EC" id="3.1.6.1" evidence="10"/>
<evidence type="ECO:0000256" key="1">
    <source>
        <dbReference type="ARBA" id="ARBA00001913"/>
    </source>
</evidence>
<keyword evidence="11" id="KW-1185">Reference proteome</keyword>
<keyword evidence="4 8" id="KW-0732">Signal</keyword>
<dbReference type="Gene3D" id="3.40.720.10">
    <property type="entry name" value="Alkaline Phosphatase, subunit A"/>
    <property type="match status" value="1"/>
</dbReference>
<dbReference type="RefSeq" id="WP_197444326.1">
    <property type="nucleotide sequence ID" value="NZ_CP036275.1"/>
</dbReference>
<evidence type="ECO:0000256" key="4">
    <source>
        <dbReference type="ARBA" id="ARBA00022729"/>
    </source>
</evidence>
<dbReference type="Pfam" id="PF00884">
    <property type="entry name" value="Sulfatase"/>
    <property type="match status" value="1"/>
</dbReference>
<accession>A0A517Z6C6</accession>
<feature type="domain" description="Sulfatase N-terminal" evidence="9">
    <location>
        <begin position="28"/>
        <end position="374"/>
    </location>
</feature>
<name>A0A517Z6C6_9PLAN</name>
<comment type="cofactor">
    <cofactor evidence="1">
        <name>Ca(2+)</name>
        <dbReference type="ChEBI" id="CHEBI:29108"/>
    </cofactor>
</comment>
<feature type="region of interest" description="Disordered" evidence="7">
    <location>
        <begin position="154"/>
        <end position="183"/>
    </location>
</feature>
<protein>
    <submittedName>
        <fullName evidence="10">Arylsulfatase</fullName>
        <ecNumber evidence="10">3.1.6.1</ecNumber>
    </submittedName>
</protein>
<dbReference type="EMBL" id="CP036275">
    <property type="protein sequence ID" value="QDU38036.1"/>
    <property type="molecule type" value="Genomic_DNA"/>
</dbReference>
<feature type="compositionally biased region" description="Basic residues" evidence="7">
    <location>
        <begin position="160"/>
        <end position="172"/>
    </location>
</feature>
<sequence precursor="true">MNHIFRLMLLCGAVLMVARTAAADSDRPNVLFIAVDDLRPQLRCYGEPQMVSPNIDRLAASGVLFERAYCMVPTCGASRASLMTGLRPSPRRFVNYLTRAEKDAPGITTMNTHFRTNGYETASIGKVFHHSDDSASGWSTPAWRPRTSISYHVPENQTLHRQRRQEKRRRGRGPAFEAADAPDSVYPDGRVAAQAIAELKRLSEEESPFFLAVGFFKPHLPFVCPQKYWDLYDRDAIRLPETYHRPQGAPDVALHTSGELRAYAGIPAKGPVSDETAINLIHGYYACVSFTDAQVGKLLDTLDELGLAEDTIVVLWGDHGWNLGEHELWCKHSCFETSMRIPLIVRAPGIAGGGRTEALTETIDLYPTLCELAGLPLPEHLQGESLVARLKNPAGNWEDTAVGRYKTGDTIRNDRYRFSEYLDRNGKRQGRMLYDHETDPGEDTNIVRQTDAAETVESLTEQLHSIKGRD</sequence>
<dbReference type="PANTHER" id="PTHR45953">
    <property type="entry name" value="IDURONATE 2-SULFATASE"/>
    <property type="match status" value="1"/>
</dbReference>